<dbReference type="GO" id="GO:0016787">
    <property type="term" value="F:hydrolase activity"/>
    <property type="evidence" value="ECO:0007669"/>
    <property type="project" value="UniProtKB-KW"/>
</dbReference>
<comment type="caution">
    <text evidence="4">The sequence shown here is derived from an EMBL/GenBank/DDBJ whole genome shotgun (WGS) entry which is preliminary data.</text>
</comment>
<sequence>MVKTAWSLTAAMVMVLLSGPVASAAPGSRDIPNVTYASVDGRDLKLDLYLPAAGAEPAPVVVYIFGGGWQVGRRDDYGVPMPWDLGQASKFEDLTKAGYTVAAVDYRYSTQAPWPAQIYDVKSSVRWLRANAATYGLDPDRIAALGESAGGHLAAMLGTSGDVAGLEGNEGVTGYSSRVQAAVSWFGATDLLTMDQQAPKDGLSLPHDAAASPEGVLLGGCAPSACPDRARNASPVSYVTPDDPPTLFQHGTHDHIVPFGQSLELQAALDAAGVPTELHGYDADHVFLGAVSPFEIRGTLINFLNRYLRKN</sequence>
<dbReference type="RefSeq" id="WP_150403395.1">
    <property type="nucleotide sequence ID" value="NZ_VXLC01000008.1"/>
</dbReference>
<dbReference type="PANTHER" id="PTHR48081:SF13">
    <property type="entry name" value="ALPHA_BETA HYDROLASE"/>
    <property type="match status" value="1"/>
</dbReference>
<dbReference type="PANTHER" id="PTHR48081">
    <property type="entry name" value="AB HYDROLASE SUPERFAMILY PROTEIN C4A8.06C"/>
    <property type="match status" value="1"/>
</dbReference>
<evidence type="ECO:0000313" key="4">
    <source>
        <dbReference type="EMBL" id="KAA8887064.1"/>
    </source>
</evidence>
<dbReference type="AlphaFoldDB" id="A0A5N0EFP2"/>
<dbReference type="Proteomes" id="UP000323876">
    <property type="component" value="Unassembled WGS sequence"/>
</dbReference>
<accession>A0A5N0EFP2</accession>
<keyword evidence="1 4" id="KW-0378">Hydrolase</keyword>
<gene>
    <name evidence="4" type="ORF">F3087_19290</name>
</gene>
<feature type="chain" id="PRO_5024464850" evidence="2">
    <location>
        <begin position="25"/>
        <end position="311"/>
    </location>
</feature>
<reference evidence="4 5" key="1">
    <citation type="submission" date="2019-09" db="EMBL/GenBank/DDBJ databases">
        <authorList>
            <person name="Wang X."/>
        </authorList>
    </citation>
    <scope>NUCLEOTIDE SEQUENCE [LARGE SCALE GENOMIC DNA]</scope>
    <source>
        <strain evidence="4 5">CICC 11023</strain>
    </source>
</reference>
<dbReference type="SUPFAM" id="SSF53474">
    <property type="entry name" value="alpha/beta-Hydrolases"/>
    <property type="match status" value="1"/>
</dbReference>
<dbReference type="Pfam" id="PF20434">
    <property type="entry name" value="BD-FAE"/>
    <property type="match status" value="1"/>
</dbReference>
<feature type="signal peptide" evidence="2">
    <location>
        <begin position="1"/>
        <end position="24"/>
    </location>
</feature>
<keyword evidence="5" id="KW-1185">Reference proteome</keyword>
<evidence type="ECO:0000256" key="1">
    <source>
        <dbReference type="ARBA" id="ARBA00022801"/>
    </source>
</evidence>
<dbReference type="OrthoDB" id="9803828at2"/>
<dbReference type="InterPro" id="IPR049492">
    <property type="entry name" value="BD-FAE-like_dom"/>
</dbReference>
<name>A0A5N0EFP2_9NOCA</name>
<evidence type="ECO:0000259" key="3">
    <source>
        <dbReference type="Pfam" id="PF20434"/>
    </source>
</evidence>
<dbReference type="InterPro" id="IPR029058">
    <property type="entry name" value="AB_hydrolase_fold"/>
</dbReference>
<evidence type="ECO:0000313" key="5">
    <source>
        <dbReference type="Proteomes" id="UP000323876"/>
    </source>
</evidence>
<proteinExistence type="predicted"/>
<dbReference type="Gene3D" id="3.40.50.1820">
    <property type="entry name" value="alpha/beta hydrolase"/>
    <property type="match status" value="1"/>
</dbReference>
<dbReference type="InterPro" id="IPR050300">
    <property type="entry name" value="GDXG_lipolytic_enzyme"/>
</dbReference>
<organism evidence="4 5">
    <name type="scientific">Nocardia colli</name>
    <dbReference type="NCBI Taxonomy" id="2545717"/>
    <lineage>
        <taxon>Bacteria</taxon>
        <taxon>Bacillati</taxon>
        <taxon>Actinomycetota</taxon>
        <taxon>Actinomycetes</taxon>
        <taxon>Mycobacteriales</taxon>
        <taxon>Nocardiaceae</taxon>
        <taxon>Nocardia</taxon>
    </lineage>
</organism>
<keyword evidence="2" id="KW-0732">Signal</keyword>
<protein>
    <submittedName>
        <fullName evidence="4">Alpha/beta hydrolase</fullName>
    </submittedName>
</protein>
<dbReference type="EMBL" id="VXLC01000008">
    <property type="protein sequence ID" value="KAA8887064.1"/>
    <property type="molecule type" value="Genomic_DNA"/>
</dbReference>
<evidence type="ECO:0000256" key="2">
    <source>
        <dbReference type="SAM" id="SignalP"/>
    </source>
</evidence>
<feature type="domain" description="BD-FAE-like" evidence="3">
    <location>
        <begin position="46"/>
        <end position="269"/>
    </location>
</feature>